<dbReference type="GO" id="GO:0005737">
    <property type="term" value="C:cytoplasm"/>
    <property type="evidence" value="ECO:0007669"/>
    <property type="project" value="UniProtKB-SubCell"/>
</dbReference>
<evidence type="ECO:0000313" key="7">
    <source>
        <dbReference type="EMBL" id="RCK79683.1"/>
    </source>
</evidence>
<comment type="caution">
    <text evidence="7">The sequence shown here is derived from an EMBL/GenBank/DDBJ whole genome shotgun (WGS) entry which is preliminary data.</text>
</comment>
<dbReference type="AlphaFoldDB" id="A0A367ZNJ1"/>
<dbReference type="PIRSF" id="PIRSF006230">
    <property type="entry name" value="MG442"/>
    <property type="match status" value="1"/>
</dbReference>
<protein>
    <recommendedName>
        <fullName evidence="3">Ribosome biogenesis GTPase A</fullName>
    </recommendedName>
</protein>
<dbReference type="InterPro" id="IPR023179">
    <property type="entry name" value="GTP-bd_ortho_bundle_sf"/>
</dbReference>
<reference evidence="7 8" key="1">
    <citation type="submission" date="2018-05" db="EMBL/GenBank/DDBJ databases">
        <title>A metagenomic window into the 2 km-deep terrestrial subsurface aquifer revealed taxonomically and functionally diverse microbial community comprising novel uncultured bacterial lineages.</title>
        <authorList>
            <person name="Kadnikov V.V."/>
            <person name="Mardanov A.V."/>
            <person name="Beletsky A.V."/>
            <person name="Banks D."/>
            <person name="Pimenov N.V."/>
            <person name="Frank Y.A."/>
            <person name="Karnachuk O.V."/>
            <person name="Ravin N.V."/>
        </authorList>
    </citation>
    <scope>NUCLEOTIDE SEQUENCE [LARGE SCALE GENOMIC DNA]</scope>
    <source>
        <strain evidence="7">BY5</strain>
    </source>
</reference>
<dbReference type="Gene3D" id="1.10.1580.10">
    <property type="match status" value="1"/>
</dbReference>
<dbReference type="CDD" id="cd01856">
    <property type="entry name" value="YlqF"/>
    <property type="match status" value="1"/>
</dbReference>
<feature type="binding site" evidence="4">
    <location>
        <begin position="127"/>
        <end position="132"/>
    </location>
    <ligand>
        <name>GTP</name>
        <dbReference type="ChEBI" id="CHEBI:37565"/>
    </ligand>
</feature>
<accession>A0A367ZNJ1</accession>
<evidence type="ECO:0000313" key="8">
    <source>
        <dbReference type="Proteomes" id="UP000252355"/>
    </source>
</evidence>
<evidence type="ECO:0000256" key="3">
    <source>
        <dbReference type="PIRNR" id="PIRNR006230"/>
    </source>
</evidence>
<comment type="similarity">
    <text evidence="3">Belongs to the TRAFAC class YlqF/YawG GTPase family. MTG1 subfamily.</text>
</comment>
<dbReference type="PANTHER" id="PTHR45782">
    <property type="entry name" value="MITOCHONDRIAL RIBOSOME-ASSOCIATED GTPASE 1"/>
    <property type="match status" value="1"/>
</dbReference>
<evidence type="ECO:0000259" key="6">
    <source>
        <dbReference type="PROSITE" id="PS51721"/>
    </source>
</evidence>
<keyword evidence="2 3" id="KW-0342">GTP-binding</keyword>
<dbReference type="InterPro" id="IPR030378">
    <property type="entry name" value="G_CP_dom"/>
</dbReference>
<dbReference type="EMBL" id="QOQW01000011">
    <property type="protein sequence ID" value="RCK79683.1"/>
    <property type="molecule type" value="Genomic_DNA"/>
</dbReference>
<dbReference type="SUPFAM" id="SSF52540">
    <property type="entry name" value="P-loop containing nucleoside triphosphate hydrolases"/>
    <property type="match status" value="1"/>
</dbReference>
<evidence type="ECO:0000256" key="2">
    <source>
        <dbReference type="ARBA" id="ARBA00023134"/>
    </source>
</evidence>
<sequence length="297" mass="32286">MSSGGRRDLPGHIRRAFRSIERFLPVVDVVIELLDARMPFSSRLPGLVARLGKRSVVVLGKADLADPVETARWIERFAQEGETCVALDARQPALVKRLAATIRDVAAKARPAVGRQVCRLLVIGIPNVGKSTLINALAGRRAARVANLPGVTRHIQWVKIPGHLELLDLPGILDYRLLKMGETLRLINTVPGPTEDPEASARHLFDLLHAAGLAACLPDGGGEANARFETFLEAYATRMNFLAAGGQPDRRRAGADLIRRFQAGGFGRLTLERADRAYAPPLDEPGADLADHPEEHP</sequence>
<dbReference type="PANTHER" id="PTHR45782:SF4">
    <property type="entry name" value="MITOCHONDRIAL RIBOSOME-ASSOCIATED GTPASE 1"/>
    <property type="match status" value="1"/>
</dbReference>
<feature type="domain" description="CP-type G" evidence="6">
    <location>
        <begin position="13"/>
        <end position="175"/>
    </location>
</feature>
<proteinExistence type="inferred from homology"/>
<evidence type="ECO:0000256" key="5">
    <source>
        <dbReference type="SAM" id="MobiDB-lite"/>
    </source>
</evidence>
<gene>
    <name evidence="7" type="ORF">OZSIB_4155</name>
</gene>
<name>A0A367ZNJ1_9BACT</name>
<dbReference type="Proteomes" id="UP000252355">
    <property type="component" value="Unassembled WGS sequence"/>
</dbReference>
<feature type="region of interest" description="Disordered" evidence="5">
    <location>
        <begin position="277"/>
        <end position="297"/>
    </location>
</feature>
<dbReference type="Pfam" id="PF01926">
    <property type="entry name" value="MMR_HSR1"/>
    <property type="match status" value="1"/>
</dbReference>
<feature type="binding site" evidence="4">
    <location>
        <position position="171"/>
    </location>
    <ligand>
        <name>GTP</name>
        <dbReference type="ChEBI" id="CHEBI:37565"/>
    </ligand>
</feature>
<organism evidence="7 8">
    <name type="scientific">Candidatus Ozemobacter sibiricus</name>
    <dbReference type="NCBI Taxonomy" id="2268124"/>
    <lineage>
        <taxon>Bacteria</taxon>
        <taxon>Candidatus Ozemobacteria</taxon>
        <taxon>Candidatus Ozemobacterales</taxon>
        <taxon>Candidatus Ozemobacteraceae</taxon>
        <taxon>Candidatus Ozemobacter</taxon>
    </lineage>
</organism>
<dbReference type="PROSITE" id="PS51721">
    <property type="entry name" value="G_CP"/>
    <property type="match status" value="1"/>
</dbReference>
<dbReference type="InterPro" id="IPR016478">
    <property type="entry name" value="GTPase_MTG1"/>
</dbReference>
<keyword evidence="1 3" id="KW-0547">Nucleotide-binding</keyword>
<dbReference type="GO" id="GO:0003924">
    <property type="term" value="F:GTPase activity"/>
    <property type="evidence" value="ECO:0007669"/>
    <property type="project" value="TreeGrafter"/>
</dbReference>
<dbReference type="GO" id="GO:0006412">
    <property type="term" value="P:translation"/>
    <property type="evidence" value="ECO:0007669"/>
    <property type="project" value="TreeGrafter"/>
</dbReference>
<comment type="function">
    <text evidence="3">Required for a late step of 50S ribosomal subunit assembly. Has GTPase activity.</text>
</comment>
<comment type="subcellular location">
    <subcellularLocation>
        <location evidence="3">Cytoplasm</location>
    </subcellularLocation>
</comment>
<evidence type="ECO:0000256" key="4">
    <source>
        <dbReference type="PIRSR" id="PIRSR006230-1"/>
    </source>
</evidence>
<dbReference type="InterPro" id="IPR027417">
    <property type="entry name" value="P-loop_NTPase"/>
</dbReference>
<keyword evidence="3" id="KW-0963">Cytoplasm</keyword>
<dbReference type="Gene3D" id="3.40.50.300">
    <property type="entry name" value="P-loop containing nucleotide triphosphate hydrolases"/>
    <property type="match status" value="1"/>
</dbReference>
<dbReference type="InterPro" id="IPR006073">
    <property type="entry name" value="GTP-bd"/>
</dbReference>
<evidence type="ECO:0000256" key="1">
    <source>
        <dbReference type="ARBA" id="ARBA00022741"/>
    </source>
</evidence>
<dbReference type="PRINTS" id="PR00326">
    <property type="entry name" value="GTP1OBG"/>
</dbReference>
<dbReference type="GO" id="GO:0005525">
    <property type="term" value="F:GTP binding"/>
    <property type="evidence" value="ECO:0007669"/>
    <property type="project" value="UniProtKB-KW"/>
</dbReference>